<dbReference type="RefSeq" id="WP_268794160.1">
    <property type="nucleotide sequence ID" value="NZ_CP012160.1"/>
</dbReference>
<dbReference type="Proteomes" id="UP000067444">
    <property type="component" value="Chromosome"/>
</dbReference>
<gene>
    <name evidence="1" type="ORF">OSB_31640</name>
</gene>
<accession>A0A0K0Y9V2</accession>
<name>A0A0K0Y9V2_9RHOB</name>
<dbReference type="KEGG" id="otm:OSB_31640"/>
<proteinExistence type="predicted"/>
<evidence type="ECO:0000313" key="2">
    <source>
        <dbReference type="Proteomes" id="UP000067444"/>
    </source>
</evidence>
<protein>
    <submittedName>
        <fullName evidence="1">Uncharacterized protein</fullName>
    </submittedName>
</protein>
<dbReference type="AlphaFoldDB" id="A0A0K0Y9V2"/>
<dbReference type="STRING" id="1458307.OSB_31640"/>
<sequence length="44" mass="4747">MLRTITVGTHVQVQGILVKTLANGRLVVSVGDREFEGAPVTRLN</sequence>
<evidence type="ECO:0000313" key="1">
    <source>
        <dbReference type="EMBL" id="AKS47677.1"/>
    </source>
</evidence>
<keyword evidence="2" id="KW-1185">Reference proteome</keyword>
<organism evidence="1 2">
    <name type="scientific">Octadecabacter temperatus</name>
    <dbReference type="NCBI Taxonomy" id="1458307"/>
    <lineage>
        <taxon>Bacteria</taxon>
        <taxon>Pseudomonadati</taxon>
        <taxon>Pseudomonadota</taxon>
        <taxon>Alphaproteobacteria</taxon>
        <taxon>Rhodobacterales</taxon>
        <taxon>Roseobacteraceae</taxon>
        <taxon>Octadecabacter</taxon>
    </lineage>
</organism>
<dbReference type="EMBL" id="CP012160">
    <property type="protein sequence ID" value="AKS47677.1"/>
    <property type="molecule type" value="Genomic_DNA"/>
</dbReference>
<reference evidence="1 2" key="1">
    <citation type="journal article" date="2015" name="Genome Announc.">
        <title>Closed Genome Sequence of Octadecabacter temperatus SB1, the First Mesophilic Species of the Genus Octadecabacter.</title>
        <authorList>
            <person name="Voget S."/>
            <person name="Billerbeck S."/>
            <person name="Simon M."/>
            <person name="Daniel R."/>
        </authorList>
    </citation>
    <scope>NUCLEOTIDE SEQUENCE [LARGE SCALE GENOMIC DNA]</scope>
    <source>
        <strain evidence="1 2">SB1</strain>
    </source>
</reference>